<dbReference type="InParanoid" id="Q01Y57"/>
<dbReference type="AlphaFoldDB" id="Q01Y57"/>
<dbReference type="PROSITE" id="PS51273">
    <property type="entry name" value="GATASE_TYPE_1"/>
    <property type="match status" value="1"/>
</dbReference>
<dbReference type="HOGENOM" id="CLU_030756_4_0_0"/>
<dbReference type="Pfam" id="PF07722">
    <property type="entry name" value="Peptidase_C26"/>
    <property type="match status" value="1"/>
</dbReference>
<dbReference type="InterPro" id="IPR044668">
    <property type="entry name" value="PuuD-like"/>
</dbReference>
<dbReference type="GO" id="GO:0006598">
    <property type="term" value="P:polyamine catabolic process"/>
    <property type="evidence" value="ECO:0007669"/>
    <property type="project" value="TreeGrafter"/>
</dbReference>
<dbReference type="FunCoup" id="Q01Y57">
    <property type="interactions" value="74"/>
</dbReference>
<reference evidence="1" key="1">
    <citation type="submission" date="2006-10" db="EMBL/GenBank/DDBJ databases">
        <title>Complete sequence of Solibacter usitatus Ellin6076.</title>
        <authorList>
            <consortium name="US DOE Joint Genome Institute"/>
            <person name="Copeland A."/>
            <person name="Lucas S."/>
            <person name="Lapidus A."/>
            <person name="Barry K."/>
            <person name="Detter J.C."/>
            <person name="Glavina del Rio T."/>
            <person name="Hammon N."/>
            <person name="Israni S."/>
            <person name="Dalin E."/>
            <person name="Tice H."/>
            <person name="Pitluck S."/>
            <person name="Thompson L.S."/>
            <person name="Brettin T."/>
            <person name="Bruce D."/>
            <person name="Han C."/>
            <person name="Tapia R."/>
            <person name="Gilna P."/>
            <person name="Schmutz J."/>
            <person name="Larimer F."/>
            <person name="Land M."/>
            <person name="Hauser L."/>
            <person name="Kyrpides N."/>
            <person name="Mikhailova N."/>
            <person name="Janssen P.H."/>
            <person name="Kuske C.R."/>
            <person name="Richardson P."/>
        </authorList>
    </citation>
    <scope>NUCLEOTIDE SEQUENCE</scope>
    <source>
        <strain evidence="1">Ellin6076</strain>
    </source>
</reference>
<dbReference type="eggNOG" id="COG2071">
    <property type="taxonomic scope" value="Bacteria"/>
</dbReference>
<dbReference type="PANTHER" id="PTHR43235:SF1">
    <property type="entry name" value="GLUTAMINE AMIDOTRANSFERASE PB2B2.05-RELATED"/>
    <property type="match status" value="1"/>
</dbReference>
<dbReference type="STRING" id="234267.Acid_4447"/>
<organism evidence="1">
    <name type="scientific">Solibacter usitatus (strain Ellin6076)</name>
    <dbReference type="NCBI Taxonomy" id="234267"/>
    <lineage>
        <taxon>Bacteria</taxon>
        <taxon>Pseudomonadati</taxon>
        <taxon>Acidobacteriota</taxon>
        <taxon>Terriglobia</taxon>
        <taxon>Bryobacterales</taxon>
        <taxon>Solibacteraceae</taxon>
        <taxon>Candidatus Solibacter</taxon>
    </lineage>
</organism>
<dbReference type="OrthoDB" id="9813383at2"/>
<dbReference type="InterPro" id="IPR011697">
    <property type="entry name" value="Peptidase_C26"/>
</dbReference>
<dbReference type="Gene3D" id="3.40.50.880">
    <property type="match status" value="1"/>
</dbReference>
<dbReference type="PANTHER" id="PTHR43235">
    <property type="entry name" value="GLUTAMINE AMIDOTRANSFERASE PB2B2.05-RELATED"/>
    <property type="match status" value="1"/>
</dbReference>
<accession>Q01Y57</accession>
<dbReference type="CDD" id="cd01745">
    <property type="entry name" value="GATase1_2"/>
    <property type="match status" value="1"/>
</dbReference>
<dbReference type="EMBL" id="CP000473">
    <property type="protein sequence ID" value="ABJ85408.1"/>
    <property type="molecule type" value="Genomic_DNA"/>
</dbReference>
<sequence length="212" mass="22896">MIRVALPFGSTPESKRSPYRQALALAGIQPVENATTLTGLDGLVLAGGSDIDPAIYGAECDPLTGKVDCDRDRVELALVREALDRDLPVLAICRGMQLLNVALGGTLKQHIEGHRSPGQRDAHSVAIEANSELRSILGMDEFVVNSRHHQCLGRVASGLVVVATAVDNVIEAVELPEKRFVIGVQWHPEDRVDGEDGKLFAAFRHAIKRSSH</sequence>
<gene>
    <name evidence="1" type="ordered locus">Acid_4447</name>
</gene>
<dbReference type="InterPro" id="IPR029062">
    <property type="entry name" value="Class_I_gatase-like"/>
</dbReference>
<dbReference type="GO" id="GO:0033969">
    <property type="term" value="F:gamma-glutamyl-gamma-aminobutyrate hydrolase activity"/>
    <property type="evidence" value="ECO:0007669"/>
    <property type="project" value="TreeGrafter"/>
</dbReference>
<evidence type="ECO:0000313" key="1">
    <source>
        <dbReference type="EMBL" id="ABJ85408.1"/>
    </source>
</evidence>
<dbReference type="KEGG" id="sus:Acid_4447"/>
<dbReference type="GO" id="GO:0005829">
    <property type="term" value="C:cytosol"/>
    <property type="evidence" value="ECO:0007669"/>
    <property type="project" value="TreeGrafter"/>
</dbReference>
<proteinExistence type="predicted"/>
<dbReference type="SUPFAM" id="SSF52317">
    <property type="entry name" value="Class I glutamine amidotransferase-like"/>
    <property type="match status" value="1"/>
</dbReference>
<protein>
    <submittedName>
        <fullName evidence="1">Peptidase C26</fullName>
    </submittedName>
</protein>
<name>Q01Y57_SOLUE</name>